<evidence type="ECO:0000313" key="3">
    <source>
        <dbReference type="Proteomes" id="UP000245845"/>
    </source>
</evidence>
<accession>A0A2Y9BKX9</accession>
<gene>
    <name evidence="2" type="ORF">A8806_110188</name>
</gene>
<dbReference type="SUPFAM" id="SSF56112">
    <property type="entry name" value="Protein kinase-like (PK-like)"/>
    <property type="match status" value="1"/>
</dbReference>
<dbReference type="InterPro" id="IPR011009">
    <property type="entry name" value="Kinase-like_dom_sf"/>
</dbReference>
<dbReference type="AlphaFoldDB" id="A0A2Y9BKX9"/>
<dbReference type="OrthoDB" id="1927182at2"/>
<name>A0A2Y9BKX9_9FIRM</name>
<evidence type="ECO:0000256" key="1">
    <source>
        <dbReference type="SAM" id="Phobius"/>
    </source>
</evidence>
<feature type="transmembrane region" description="Helical" evidence="1">
    <location>
        <begin position="197"/>
        <end position="217"/>
    </location>
</feature>
<proteinExistence type="predicted"/>
<evidence type="ECO:0000313" key="2">
    <source>
        <dbReference type="EMBL" id="PWJ28012.1"/>
    </source>
</evidence>
<protein>
    <recommendedName>
        <fullName evidence="4">Protein kinase domain-containing protein</fullName>
    </recommendedName>
</protein>
<dbReference type="RefSeq" id="WP_109732362.1">
    <property type="nucleotide sequence ID" value="NZ_BAAACK010000029.1"/>
</dbReference>
<reference evidence="2 3" key="1">
    <citation type="submission" date="2018-05" db="EMBL/GenBank/DDBJ databases">
        <title>The Hungate 1000. A catalogue of reference genomes from the rumen microbiome.</title>
        <authorList>
            <person name="Kelly W."/>
        </authorList>
    </citation>
    <scope>NUCLEOTIDE SEQUENCE [LARGE SCALE GENOMIC DNA]</scope>
    <source>
        <strain evidence="2 3">NLAE-zl-C242</strain>
    </source>
</reference>
<organism evidence="2 3">
    <name type="scientific">Faecalicatena orotica</name>
    <dbReference type="NCBI Taxonomy" id="1544"/>
    <lineage>
        <taxon>Bacteria</taxon>
        <taxon>Bacillati</taxon>
        <taxon>Bacillota</taxon>
        <taxon>Clostridia</taxon>
        <taxon>Lachnospirales</taxon>
        <taxon>Lachnospiraceae</taxon>
        <taxon>Faecalicatena</taxon>
    </lineage>
</organism>
<comment type="caution">
    <text evidence="2">The sequence shown here is derived from an EMBL/GenBank/DDBJ whole genome shotgun (WGS) entry which is preliminary data.</text>
</comment>
<dbReference type="Proteomes" id="UP000245845">
    <property type="component" value="Unassembled WGS sequence"/>
</dbReference>
<keyword evidence="3" id="KW-1185">Reference proteome</keyword>
<sequence length="238" mass="27337">MITAESYDVLKFVEHGGKCRASMDCERGRLLIQRLGDSGGITKEQLFKWFKQLVYELEKYHRYQNGKCYRYLNPYSILVTEEEKIMLLDLSSKSSGFVFKNMQMPAMRKHFLSPASAVENTAPDEDFYNLGKTIQFMLARTEDYITLTRRETYLLSGIIEKCLGENSKKKYENLKQVQKELPNITLKRVKKQNKKTILIILAIVLALTGICTVKAAADGGKNISGKDIYLTYKQADEE</sequence>
<dbReference type="Gene3D" id="1.10.510.10">
    <property type="entry name" value="Transferase(Phosphotransferase) domain 1"/>
    <property type="match status" value="1"/>
</dbReference>
<keyword evidence="1" id="KW-0472">Membrane</keyword>
<dbReference type="EMBL" id="QGDL01000010">
    <property type="protein sequence ID" value="PWJ28012.1"/>
    <property type="molecule type" value="Genomic_DNA"/>
</dbReference>
<keyword evidence="1" id="KW-1133">Transmembrane helix</keyword>
<evidence type="ECO:0008006" key="4">
    <source>
        <dbReference type="Google" id="ProtNLM"/>
    </source>
</evidence>
<keyword evidence="1" id="KW-0812">Transmembrane</keyword>